<dbReference type="AlphaFoldDB" id="A0A0A9CAR6"/>
<dbReference type="EMBL" id="GBRH01224476">
    <property type="protein sequence ID" value="JAD73419.1"/>
    <property type="molecule type" value="Transcribed_RNA"/>
</dbReference>
<reference evidence="1" key="1">
    <citation type="submission" date="2014-09" db="EMBL/GenBank/DDBJ databases">
        <authorList>
            <person name="Magalhaes I.L.F."/>
            <person name="Oliveira U."/>
            <person name="Santos F.R."/>
            <person name="Vidigal T.H.D.A."/>
            <person name="Brescovit A.D."/>
            <person name="Santos A.J."/>
        </authorList>
    </citation>
    <scope>NUCLEOTIDE SEQUENCE</scope>
    <source>
        <tissue evidence="1">Shoot tissue taken approximately 20 cm above the soil surface</tissue>
    </source>
</reference>
<protein>
    <submittedName>
        <fullName evidence="1">Uncharacterized protein</fullName>
    </submittedName>
</protein>
<name>A0A0A9CAR6_ARUDO</name>
<sequence length="35" mass="4116">MRTIMCASARTHTHKALLFVMHVARLWYIINSDLD</sequence>
<proteinExistence type="predicted"/>
<reference evidence="1" key="2">
    <citation type="journal article" date="2015" name="Data Brief">
        <title>Shoot transcriptome of the giant reed, Arundo donax.</title>
        <authorList>
            <person name="Barrero R.A."/>
            <person name="Guerrero F.D."/>
            <person name="Moolhuijzen P."/>
            <person name="Goolsby J.A."/>
            <person name="Tidwell J."/>
            <person name="Bellgard S.E."/>
            <person name="Bellgard M.I."/>
        </authorList>
    </citation>
    <scope>NUCLEOTIDE SEQUENCE</scope>
    <source>
        <tissue evidence="1">Shoot tissue taken approximately 20 cm above the soil surface</tissue>
    </source>
</reference>
<accession>A0A0A9CAR6</accession>
<organism evidence="1">
    <name type="scientific">Arundo donax</name>
    <name type="common">Giant reed</name>
    <name type="synonym">Donax arundinaceus</name>
    <dbReference type="NCBI Taxonomy" id="35708"/>
    <lineage>
        <taxon>Eukaryota</taxon>
        <taxon>Viridiplantae</taxon>
        <taxon>Streptophyta</taxon>
        <taxon>Embryophyta</taxon>
        <taxon>Tracheophyta</taxon>
        <taxon>Spermatophyta</taxon>
        <taxon>Magnoliopsida</taxon>
        <taxon>Liliopsida</taxon>
        <taxon>Poales</taxon>
        <taxon>Poaceae</taxon>
        <taxon>PACMAD clade</taxon>
        <taxon>Arundinoideae</taxon>
        <taxon>Arundineae</taxon>
        <taxon>Arundo</taxon>
    </lineage>
</organism>
<evidence type="ECO:0000313" key="1">
    <source>
        <dbReference type="EMBL" id="JAD73419.1"/>
    </source>
</evidence>